<comment type="caution">
    <text evidence="2">The sequence shown here is derived from an EMBL/GenBank/DDBJ whole genome shotgun (WGS) entry which is preliminary data.</text>
</comment>
<dbReference type="PANTHER" id="PTHR33223:SF8">
    <property type="entry name" value="OS04G0172440 PROTEIN"/>
    <property type="match status" value="1"/>
</dbReference>
<sequence>MPPNWPPKILARFQVRMDRSAPSLRLEAIAPPRQEILHTWRTFCPVDRAFVQDIIGDVVMLTEAPRPTPTTQGVFVPNPFAIIQSQLSALLGIPVQEVYQELHQGWDQGIRIVWLSDWTLLRALTPSMASYQRDACHGFLLLIFGTLLFLYVPNRIDGAIAQVVLQAVGGHSYVEALLAETVRSLDYVRENPGGPMITGCPGIVGVPLLSHLGSTLIFPGWVIRQLGGLQDIPTEADRLPYRIQWADSTSTAPTRFLQIREIHRQWDASTIQRLYFAATVPDHPDSSSYTYRRPRSRKLHPSGYACRATGDGPPERDIGPSGCKGVRDLPSLGLVQCACFALVRTYAALDRPPSAKGCRLTFMFHFFRVLYFVKLWNSGRTNSIASISPREVNPPAPAHSQPPPTYAPPPPTPAGVLPAYSGAPSTHLPPPMSSGVPLQRVSLTSSTSDDHARIAVLEGIVNQLAASMTTNMAELFALLRGPNSASSSSTPPSGQGPTADPISWIPPTQVLENTNVPAPPTTHTAAAHPFTILYQPPLAPVAVPLPPAAFLTTDQVLSAPLPVSMPTPAAASTVPPPTIFPFASPTHFLPEVDAEQERRLKRMEETMRALQANEARPDASYGDCSLFPGMLLPSKFKFPEFKTYEALDWFMSLKAEDIPTWADLSRKFINQYQYCAETPPTLLELSMKEKAHGQRFEEYATKWRAQAAKHIPQISEVQQIQLFHSILREVYYSHLLAHTSSFFDLIEAGKKLDLGIKLGRMEGPTNKGEEPSRKASAMSTSSSGRKGKEVTVNAVNPAHPTPQQYSVNVTSTPPVVPTYAPQYRPQPPTQRSTTLHYHLYPHLRYRRSSSTLCPYSTPSPSIPTPGSEGFSANPTSPAPARSTERCSTTVTTQAIPVLAGPTFPHLRANP</sequence>
<keyword evidence="3" id="KW-1185">Reference proteome</keyword>
<feature type="compositionally biased region" description="Low complexity" evidence="1">
    <location>
        <begin position="854"/>
        <end position="867"/>
    </location>
</feature>
<feature type="compositionally biased region" description="Pro residues" evidence="1">
    <location>
        <begin position="392"/>
        <end position="413"/>
    </location>
</feature>
<feature type="region of interest" description="Disordered" evidence="1">
    <location>
        <begin position="482"/>
        <end position="504"/>
    </location>
</feature>
<feature type="region of interest" description="Disordered" evidence="1">
    <location>
        <begin position="387"/>
        <end position="448"/>
    </location>
</feature>
<feature type="region of interest" description="Disordered" evidence="1">
    <location>
        <begin position="762"/>
        <end position="788"/>
    </location>
</feature>
<organism evidence="2 3">
    <name type="scientific">Punica granatum</name>
    <name type="common">Pomegranate</name>
    <dbReference type="NCBI Taxonomy" id="22663"/>
    <lineage>
        <taxon>Eukaryota</taxon>
        <taxon>Viridiplantae</taxon>
        <taxon>Streptophyta</taxon>
        <taxon>Embryophyta</taxon>
        <taxon>Tracheophyta</taxon>
        <taxon>Spermatophyta</taxon>
        <taxon>Magnoliopsida</taxon>
        <taxon>eudicotyledons</taxon>
        <taxon>Gunneridae</taxon>
        <taxon>Pentapetalae</taxon>
        <taxon>rosids</taxon>
        <taxon>malvids</taxon>
        <taxon>Myrtales</taxon>
        <taxon>Lythraceae</taxon>
        <taxon>Punica</taxon>
    </lineage>
</organism>
<evidence type="ECO:0008006" key="4">
    <source>
        <dbReference type="Google" id="ProtNLM"/>
    </source>
</evidence>
<dbReference type="EMBL" id="PGOL01000601">
    <property type="protein sequence ID" value="PKI67428.1"/>
    <property type="molecule type" value="Genomic_DNA"/>
</dbReference>
<gene>
    <name evidence="2" type="ORF">CRG98_012178</name>
</gene>
<reference evidence="2 3" key="1">
    <citation type="submission" date="2017-11" db="EMBL/GenBank/DDBJ databases">
        <title>De-novo sequencing of pomegranate (Punica granatum L.) genome.</title>
        <authorList>
            <person name="Akparov Z."/>
            <person name="Amiraslanov A."/>
            <person name="Hajiyeva S."/>
            <person name="Abbasov M."/>
            <person name="Kaur K."/>
            <person name="Hamwieh A."/>
            <person name="Solovyev V."/>
            <person name="Salamov A."/>
            <person name="Braich B."/>
            <person name="Kosarev P."/>
            <person name="Mahmoud A."/>
            <person name="Hajiyev E."/>
            <person name="Babayeva S."/>
            <person name="Izzatullayeva V."/>
            <person name="Mammadov A."/>
            <person name="Mammadov A."/>
            <person name="Sharifova S."/>
            <person name="Ojaghi J."/>
            <person name="Eynullazada K."/>
            <person name="Bayramov B."/>
            <person name="Abdulazimova A."/>
            <person name="Shahmuradov I."/>
        </authorList>
    </citation>
    <scope>NUCLEOTIDE SEQUENCE [LARGE SCALE GENOMIC DNA]</scope>
    <source>
        <strain evidence="3">cv. AG2017</strain>
        <tissue evidence="2">Leaf</tissue>
    </source>
</reference>
<feature type="region of interest" description="Disordered" evidence="1">
    <location>
        <begin position="284"/>
        <end position="317"/>
    </location>
</feature>
<dbReference type="PANTHER" id="PTHR33223">
    <property type="entry name" value="CCHC-TYPE DOMAIN-CONTAINING PROTEIN"/>
    <property type="match status" value="1"/>
</dbReference>
<dbReference type="Proteomes" id="UP000233551">
    <property type="component" value="Unassembled WGS sequence"/>
</dbReference>
<evidence type="ECO:0000256" key="1">
    <source>
        <dbReference type="SAM" id="MobiDB-lite"/>
    </source>
</evidence>
<dbReference type="AlphaFoldDB" id="A0A2I0KG24"/>
<feature type="compositionally biased region" description="Low complexity" evidence="1">
    <location>
        <begin position="482"/>
        <end position="497"/>
    </location>
</feature>
<protein>
    <recommendedName>
        <fullName evidence="4">Retrotransposon gag domain-containing protein</fullName>
    </recommendedName>
</protein>
<evidence type="ECO:0000313" key="2">
    <source>
        <dbReference type="EMBL" id="PKI67428.1"/>
    </source>
</evidence>
<evidence type="ECO:0000313" key="3">
    <source>
        <dbReference type="Proteomes" id="UP000233551"/>
    </source>
</evidence>
<feature type="compositionally biased region" description="Low complexity" evidence="1">
    <location>
        <begin position="774"/>
        <end position="784"/>
    </location>
</feature>
<accession>A0A2I0KG24</accession>
<name>A0A2I0KG24_PUNGR</name>
<feature type="region of interest" description="Disordered" evidence="1">
    <location>
        <begin position="851"/>
        <end position="889"/>
    </location>
</feature>
<proteinExistence type="predicted"/>